<dbReference type="InterPro" id="IPR012291">
    <property type="entry name" value="CBM2_carb-bd_dom_sf"/>
</dbReference>
<gene>
    <name evidence="12" type="ORF">DW206_00070</name>
    <name evidence="11" type="ORF">PQ628_22125</name>
</gene>
<reference evidence="12 13" key="1">
    <citation type="submission" date="2018-08" db="EMBL/GenBank/DDBJ databases">
        <title>A genome reference for cultivated species of the human gut microbiota.</title>
        <authorList>
            <person name="Zou Y."/>
            <person name="Xue W."/>
            <person name="Luo G."/>
        </authorList>
    </citation>
    <scope>NUCLEOTIDE SEQUENCE [LARGE SCALE GENOMIC DNA]</scope>
    <source>
        <strain evidence="12 13">AM17-48</strain>
    </source>
</reference>
<evidence type="ECO:0000256" key="4">
    <source>
        <dbReference type="ARBA" id="ARBA00022801"/>
    </source>
</evidence>
<comment type="caution">
    <text evidence="12">The sequence shown here is derived from an EMBL/GenBank/DDBJ whole genome shotgun (WGS) entry which is preliminary data.</text>
</comment>
<evidence type="ECO:0000313" key="13">
    <source>
        <dbReference type="Proteomes" id="UP000283329"/>
    </source>
</evidence>
<dbReference type="SUPFAM" id="SSF55545">
    <property type="entry name" value="beta-N-acetylhexosaminidase-like domain"/>
    <property type="match status" value="1"/>
</dbReference>
<evidence type="ECO:0000313" key="12">
    <source>
        <dbReference type="EMBL" id="RHH52476.1"/>
    </source>
</evidence>
<dbReference type="Gene3D" id="2.60.40.290">
    <property type="match status" value="1"/>
</dbReference>
<dbReference type="GO" id="GO:0004563">
    <property type="term" value="F:beta-N-acetylhexosaminidase activity"/>
    <property type="evidence" value="ECO:0007669"/>
    <property type="project" value="UniProtKB-EC"/>
</dbReference>
<dbReference type="EC" id="3.2.1.52" evidence="3"/>
<comment type="similarity">
    <text evidence="2">Belongs to the glycosyl hydrolase 20 family.</text>
</comment>
<dbReference type="InterPro" id="IPR017853">
    <property type="entry name" value="GH"/>
</dbReference>
<evidence type="ECO:0000256" key="3">
    <source>
        <dbReference type="ARBA" id="ARBA00012663"/>
    </source>
</evidence>
<sequence length="843" mass="95884">MITMRNIWIMMLGICLFGCGAAKQPLSSQLSLTWKLEKDSVEARYFKNTFCLTNNGNKSLADNWVIYFNQTPIYYQQPINAPLEIECIGSTYYKMYPTEHYQALAPGETLSFTILSEGNVINVSSVPEGAYIVATDEKGKMLQPQNIPIEIGLFTPDTQWIRSKNSFPYADGNYLYKQNNDFSKPVDCDMLSLFPTPKKVEKTGGVSTFSPKVGLKFDGVFKEEALLLKKQLASQLGCTVSDKDEETIIELKKMEVPITCQYPDEYYEIVIKNNRLTLKANDAHGIFNACQTLLALLDNMELTSAPLPNLHITDYPDMGHRGIMLDVARNFTKKTDLLKLIDILSFYKMNVLHLHLSDDEAWRVEIPGLEELTEIASRRGHTTDELTCLYPAYAWGWNEADTTSLANGYYSRNDFMDILKYAKERHIRIIPEIDIPGHSRAAIKAMNARYRKYIDTDQSKAEEYLLIDFADTSQYLSAQNFTDNVINVAMLSTYRFLEKVIDEIGRMYQDAGVELPAFHVGGDEVPEGIWEGSSVCRTFMKKHGLTKIRDLKDYFLGQILEMLDKRNIQAVGWQDIVMNPDNTVNEHFRNSKVLNYCWNTIPEQGGDEVPYKLANAGYPIILCNVGNFYLDMAYCYHVEEPGLRWGGYVDEYVTFDMLPFDIYKSLRRNLKGESVDVKTASNGKQPLTKEGYKNIKGLSGQIWAETIRSFEQIEYYLFPKVFGLAERVWNAQPSWALSPDGKVYMDAKRKYNAGIVTYELPRLAKRGINFRVSPPGIIVKDGLLLVNTTNPNAVIRYTTDGSEPTESSVEWQTQIACDAPLIKAKAFYLGKESVTTVLINELY</sequence>
<dbReference type="InterPro" id="IPR029018">
    <property type="entry name" value="Hex-like_dom2"/>
</dbReference>
<dbReference type="GO" id="GO:0005975">
    <property type="term" value="P:carbohydrate metabolic process"/>
    <property type="evidence" value="ECO:0007669"/>
    <property type="project" value="InterPro"/>
</dbReference>
<dbReference type="Pfam" id="PF02838">
    <property type="entry name" value="Glyco_hydro_20b"/>
    <property type="match status" value="1"/>
</dbReference>
<reference evidence="11" key="2">
    <citation type="submission" date="2022-10" db="EMBL/GenBank/DDBJ databases">
        <title>Human gut microbiome strain richness.</title>
        <authorList>
            <person name="Chen-Liaw A."/>
        </authorList>
    </citation>
    <scope>NUCLEOTIDE SEQUENCE</scope>
    <source>
        <strain evidence="11">RTP21484st1_H8_RTP21484_190118</strain>
    </source>
</reference>
<evidence type="ECO:0000256" key="6">
    <source>
        <dbReference type="ARBA" id="ARBA00030512"/>
    </source>
</evidence>
<keyword evidence="5" id="KW-0326">Glycosidase</keyword>
<dbReference type="Pfam" id="PF00728">
    <property type="entry name" value="Glyco_hydro_20"/>
    <property type="match status" value="1"/>
</dbReference>
<dbReference type="Pfam" id="PF03173">
    <property type="entry name" value="CHB_HEX"/>
    <property type="match status" value="1"/>
</dbReference>
<evidence type="ECO:0000256" key="5">
    <source>
        <dbReference type="ARBA" id="ARBA00023295"/>
    </source>
</evidence>
<evidence type="ECO:0000259" key="10">
    <source>
        <dbReference type="SMART" id="SM01081"/>
    </source>
</evidence>
<feature type="signal peptide" evidence="9">
    <location>
        <begin position="1"/>
        <end position="22"/>
    </location>
</feature>
<evidence type="ECO:0000256" key="2">
    <source>
        <dbReference type="ARBA" id="ARBA00006285"/>
    </source>
</evidence>
<dbReference type="Proteomes" id="UP000283329">
    <property type="component" value="Unassembled WGS sequence"/>
</dbReference>
<dbReference type="SUPFAM" id="SSF51445">
    <property type="entry name" value="(Trans)glycosidases"/>
    <property type="match status" value="1"/>
</dbReference>
<dbReference type="GO" id="GO:0030247">
    <property type="term" value="F:polysaccharide binding"/>
    <property type="evidence" value="ECO:0007669"/>
    <property type="project" value="InterPro"/>
</dbReference>
<proteinExistence type="inferred from homology"/>
<name>A0A1Y4PY68_BACOV</name>
<dbReference type="EMBL" id="JAQQPO010000032">
    <property type="protein sequence ID" value="MDC7960895.1"/>
    <property type="molecule type" value="Genomic_DNA"/>
</dbReference>
<feature type="domain" description="Chitobiase/beta-hexosaminidases N-terminal" evidence="10">
    <location>
        <begin position="28"/>
        <end position="174"/>
    </location>
</feature>
<keyword evidence="9" id="KW-0732">Signal</keyword>
<feature type="chain" id="PRO_5044063477" description="beta-N-acetylhexosaminidase" evidence="9">
    <location>
        <begin position="23"/>
        <end position="843"/>
    </location>
</feature>
<dbReference type="Pfam" id="PF03174">
    <property type="entry name" value="CHB_HEX_C"/>
    <property type="match status" value="1"/>
</dbReference>
<accession>A0A1Y4PY68</accession>
<dbReference type="InterPro" id="IPR015882">
    <property type="entry name" value="HEX_bac_N"/>
</dbReference>
<dbReference type="InterPro" id="IPR008965">
    <property type="entry name" value="CBM2/CBM3_carb-bd_dom_sf"/>
</dbReference>
<evidence type="ECO:0000256" key="1">
    <source>
        <dbReference type="ARBA" id="ARBA00001231"/>
    </source>
</evidence>
<dbReference type="InterPro" id="IPR004867">
    <property type="entry name" value="CHB_C_dom"/>
</dbReference>
<dbReference type="Gene3D" id="3.30.379.10">
    <property type="entry name" value="Chitobiase/beta-hexosaminidase domain 2-like"/>
    <property type="match status" value="1"/>
</dbReference>
<dbReference type="InterPro" id="IPR013783">
    <property type="entry name" value="Ig-like_fold"/>
</dbReference>
<dbReference type="Proteomes" id="UP001215078">
    <property type="component" value="Unassembled WGS sequence"/>
</dbReference>
<dbReference type="InterPro" id="IPR014756">
    <property type="entry name" value="Ig_E-set"/>
</dbReference>
<keyword evidence="4" id="KW-0378">Hydrolase</keyword>
<dbReference type="SUPFAM" id="SSF49384">
    <property type="entry name" value="Carbohydrate-binding domain"/>
    <property type="match status" value="1"/>
</dbReference>
<dbReference type="CDD" id="cd06569">
    <property type="entry name" value="GH20_Sm-chitobiase-like"/>
    <property type="match status" value="1"/>
</dbReference>
<dbReference type="SUPFAM" id="SSF81296">
    <property type="entry name" value="E set domains"/>
    <property type="match status" value="1"/>
</dbReference>
<dbReference type="GO" id="GO:0030203">
    <property type="term" value="P:glycosaminoglycan metabolic process"/>
    <property type="evidence" value="ECO:0007669"/>
    <property type="project" value="TreeGrafter"/>
</dbReference>
<dbReference type="InterPro" id="IPR025705">
    <property type="entry name" value="Beta_hexosaminidase_sua/sub"/>
</dbReference>
<dbReference type="InterPro" id="IPR004866">
    <property type="entry name" value="CHB/HEX_N_dom"/>
</dbReference>
<dbReference type="RefSeq" id="WP_004327199.1">
    <property type="nucleotide sequence ID" value="NZ_BAABYV010000001.1"/>
</dbReference>
<evidence type="ECO:0000313" key="11">
    <source>
        <dbReference type="EMBL" id="MDC7960895.1"/>
    </source>
</evidence>
<dbReference type="PANTHER" id="PTHR22600:SF57">
    <property type="entry name" value="BETA-N-ACETYLHEXOSAMINIDASE"/>
    <property type="match status" value="1"/>
</dbReference>
<feature type="active site" description="Proton donor" evidence="8">
    <location>
        <position position="524"/>
    </location>
</feature>
<dbReference type="PRINTS" id="PR00738">
    <property type="entry name" value="GLHYDRLASE20"/>
</dbReference>
<evidence type="ECO:0000256" key="8">
    <source>
        <dbReference type="PIRSR" id="PIRSR625705-1"/>
    </source>
</evidence>
<organism evidence="12 13">
    <name type="scientific">Bacteroides ovatus</name>
    <dbReference type="NCBI Taxonomy" id="28116"/>
    <lineage>
        <taxon>Bacteria</taxon>
        <taxon>Pseudomonadati</taxon>
        <taxon>Bacteroidota</taxon>
        <taxon>Bacteroidia</taxon>
        <taxon>Bacteroidales</taxon>
        <taxon>Bacteroidaceae</taxon>
        <taxon>Bacteroides</taxon>
    </lineage>
</organism>
<dbReference type="GO" id="GO:0016020">
    <property type="term" value="C:membrane"/>
    <property type="evidence" value="ECO:0007669"/>
    <property type="project" value="TreeGrafter"/>
</dbReference>
<dbReference type="InterPro" id="IPR015883">
    <property type="entry name" value="Glyco_hydro_20_cat"/>
</dbReference>
<dbReference type="AlphaFoldDB" id="A0A1Y4PY68"/>
<dbReference type="Gene3D" id="3.20.20.80">
    <property type="entry name" value="Glycosidases"/>
    <property type="match status" value="1"/>
</dbReference>
<comment type="catalytic activity">
    <reaction evidence="1">
        <text>Hydrolysis of terminal non-reducing N-acetyl-D-hexosamine residues in N-acetyl-beta-D-hexosaminides.</text>
        <dbReference type="EC" id="3.2.1.52"/>
    </reaction>
</comment>
<evidence type="ECO:0000256" key="7">
    <source>
        <dbReference type="ARBA" id="ARBA00033000"/>
    </source>
</evidence>
<dbReference type="Gene3D" id="2.60.40.10">
    <property type="entry name" value="Immunoglobulins"/>
    <property type="match status" value="1"/>
</dbReference>
<protein>
    <recommendedName>
        <fullName evidence="3">beta-N-acetylhexosaminidase</fullName>
        <ecNumber evidence="3">3.2.1.52</ecNumber>
    </recommendedName>
    <alternativeName>
        <fullName evidence="6">Beta-N-acetylhexosaminidase</fullName>
    </alternativeName>
    <alternativeName>
        <fullName evidence="7">N-acetyl-beta-glucosaminidase</fullName>
    </alternativeName>
</protein>
<dbReference type="EMBL" id="QRJR01000001">
    <property type="protein sequence ID" value="RHH52476.1"/>
    <property type="molecule type" value="Genomic_DNA"/>
</dbReference>
<dbReference type="SMART" id="SM01081">
    <property type="entry name" value="CHB_HEX"/>
    <property type="match status" value="1"/>
</dbReference>
<dbReference type="PANTHER" id="PTHR22600">
    <property type="entry name" value="BETA-HEXOSAMINIDASE"/>
    <property type="match status" value="1"/>
</dbReference>
<evidence type="ECO:0000256" key="9">
    <source>
        <dbReference type="SAM" id="SignalP"/>
    </source>
</evidence>